<dbReference type="EMBL" id="BAABME010002137">
    <property type="protein sequence ID" value="GAA0153225.1"/>
    <property type="molecule type" value="Genomic_DNA"/>
</dbReference>
<dbReference type="Proteomes" id="UP001454036">
    <property type="component" value="Unassembled WGS sequence"/>
</dbReference>
<dbReference type="InterPro" id="IPR001005">
    <property type="entry name" value="SANT/Myb"/>
</dbReference>
<keyword evidence="5" id="KW-0539">Nucleus</keyword>
<feature type="domain" description="Myb-like" evidence="7">
    <location>
        <begin position="62"/>
        <end position="112"/>
    </location>
</feature>
<dbReference type="GO" id="GO:0003677">
    <property type="term" value="F:DNA binding"/>
    <property type="evidence" value="ECO:0007669"/>
    <property type="project" value="UniProtKB-KW"/>
</dbReference>
<evidence type="ECO:0000256" key="5">
    <source>
        <dbReference type="ARBA" id="ARBA00023242"/>
    </source>
</evidence>
<evidence type="ECO:0000256" key="4">
    <source>
        <dbReference type="ARBA" id="ARBA00023163"/>
    </source>
</evidence>
<feature type="compositionally biased region" description="Basic residues" evidence="6">
    <location>
        <begin position="136"/>
        <end position="146"/>
    </location>
</feature>
<dbReference type="GO" id="GO:0005634">
    <property type="term" value="C:nucleus"/>
    <property type="evidence" value="ECO:0007669"/>
    <property type="project" value="UniProtKB-SubCell"/>
</dbReference>
<dbReference type="AlphaFoldDB" id="A0AAV3PPR6"/>
<dbReference type="CDD" id="cd00167">
    <property type="entry name" value="SANT"/>
    <property type="match status" value="1"/>
</dbReference>
<evidence type="ECO:0000259" key="7">
    <source>
        <dbReference type="PROSITE" id="PS50090"/>
    </source>
</evidence>
<reference evidence="10 11" key="1">
    <citation type="submission" date="2024-01" db="EMBL/GenBank/DDBJ databases">
        <title>The complete chloroplast genome sequence of Lithospermum erythrorhizon: insights into the phylogenetic relationship among Boraginaceae species and the maternal lineages of purple gromwells.</title>
        <authorList>
            <person name="Okada T."/>
            <person name="Watanabe K."/>
        </authorList>
    </citation>
    <scope>NUCLEOTIDE SEQUENCE [LARGE SCALE GENOMIC DNA]</scope>
</reference>
<dbReference type="GO" id="GO:0010468">
    <property type="term" value="P:regulation of gene expression"/>
    <property type="evidence" value="ECO:0007669"/>
    <property type="project" value="UniProtKB-ARBA"/>
</dbReference>
<keyword evidence="3" id="KW-0238">DNA-binding</keyword>
<proteinExistence type="predicted"/>
<evidence type="ECO:0000256" key="1">
    <source>
        <dbReference type="ARBA" id="ARBA00004123"/>
    </source>
</evidence>
<feature type="region of interest" description="Disordered" evidence="6">
    <location>
        <begin position="197"/>
        <end position="233"/>
    </location>
</feature>
<feature type="compositionally biased region" description="Low complexity" evidence="6">
    <location>
        <begin position="197"/>
        <end position="207"/>
    </location>
</feature>
<feature type="compositionally biased region" description="Polar residues" evidence="6">
    <location>
        <begin position="218"/>
        <end position="233"/>
    </location>
</feature>
<name>A0AAV3PPR6_LITER</name>
<accession>A0AAV3PPR6</accession>
<dbReference type="FunFam" id="1.10.10.60:FF:000023">
    <property type="entry name" value="protein REVEILLE 6 isoform X1"/>
    <property type="match status" value="1"/>
</dbReference>
<comment type="caution">
    <text evidence="10">The sequence shown here is derived from an EMBL/GenBank/DDBJ whole genome shotgun (WGS) entry which is preliminary data.</text>
</comment>
<evidence type="ECO:0000256" key="3">
    <source>
        <dbReference type="ARBA" id="ARBA00023125"/>
    </source>
</evidence>
<dbReference type="PANTHER" id="PTHR12802:SF155">
    <property type="entry name" value="DEUBIQUITINASE MYSM1"/>
    <property type="match status" value="1"/>
</dbReference>
<evidence type="ECO:0000313" key="11">
    <source>
        <dbReference type="Proteomes" id="UP001454036"/>
    </source>
</evidence>
<evidence type="ECO:0000256" key="6">
    <source>
        <dbReference type="SAM" id="MobiDB-lite"/>
    </source>
</evidence>
<gene>
    <name evidence="10" type="ORF">LIER_11517</name>
</gene>
<evidence type="ECO:0000259" key="8">
    <source>
        <dbReference type="PROSITE" id="PS51293"/>
    </source>
</evidence>
<feature type="domain" description="HTH myb-type" evidence="9">
    <location>
        <begin position="62"/>
        <end position="116"/>
    </location>
</feature>
<protein>
    <submittedName>
        <fullName evidence="10">Chromatin/chromatin-binding, or -regulatory protein</fullName>
    </submittedName>
</protein>
<keyword evidence="2" id="KW-0805">Transcription regulation</keyword>
<evidence type="ECO:0000313" key="10">
    <source>
        <dbReference type="EMBL" id="GAA0153225.1"/>
    </source>
</evidence>
<evidence type="ECO:0000259" key="9">
    <source>
        <dbReference type="PROSITE" id="PS51294"/>
    </source>
</evidence>
<dbReference type="PROSITE" id="PS50090">
    <property type="entry name" value="MYB_LIKE"/>
    <property type="match status" value="1"/>
</dbReference>
<keyword evidence="4" id="KW-0804">Transcription</keyword>
<dbReference type="PROSITE" id="PS51293">
    <property type="entry name" value="SANT"/>
    <property type="match status" value="1"/>
</dbReference>
<feature type="domain" description="SANT" evidence="8">
    <location>
        <begin position="65"/>
        <end position="116"/>
    </location>
</feature>
<comment type="subcellular location">
    <subcellularLocation>
        <location evidence="1">Nucleus</location>
    </subcellularLocation>
</comment>
<dbReference type="InterPro" id="IPR009057">
    <property type="entry name" value="Homeodomain-like_sf"/>
</dbReference>
<dbReference type="Pfam" id="PF00249">
    <property type="entry name" value="Myb_DNA-binding"/>
    <property type="match status" value="1"/>
</dbReference>
<sequence>MFDCLFELFDVTFMILLDQNRGIGSMSTTLVSSKVSQDVGENSLKSIQLKDQFTPKVRKPYMITKQRERWTEDEHQKFIEALKLYGRAWKQIEELVATKTAVQIRSHAQKFFSKVVRDSSSGEVNSVKTVEIPPPRPKRKPVHPYPRKLNASSQRIDPTAEKPERSASMSPYLSVLEHGHQSPTSVLSAVYTSEESTPVKSVSPVSSATDVHYGDGSIHSTFPNRSSDRSSPTCEEEAATKILLISHDDVLSREDSVHTSSSRCLKLFGKTLIVGDSHKESMLAVDICKPEMIIATDRSLVETLTWNMIPAMYCPTGLKCSLDVNSCSASASPSTPPYLTSFQKDSSGYVETPLPLWNLSEAPFTSLQVCSPIAIKPCTILDSREAQDGDFKKEGSSSGSNIESICIEGDEDRTSLCKELPLIRQRAHEYYPPRSSKTGMLKHRTSRMGFVPYKRCLADGGSHSSMINEQMGMRIRLSL</sequence>
<dbReference type="NCBIfam" id="TIGR01557">
    <property type="entry name" value="myb_SHAQKYF"/>
    <property type="match status" value="1"/>
</dbReference>
<keyword evidence="11" id="KW-1185">Reference proteome</keyword>
<dbReference type="SUPFAM" id="SSF46689">
    <property type="entry name" value="Homeodomain-like"/>
    <property type="match status" value="1"/>
</dbReference>
<dbReference type="InterPro" id="IPR006447">
    <property type="entry name" value="Myb_dom_plants"/>
</dbReference>
<evidence type="ECO:0000256" key="2">
    <source>
        <dbReference type="ARBA" id="ARBA00023015"/>
    </source>
</evidence>
<feature type="region of interest" description="Disordered" evidence="6">
    <location>
        <begin position="123"/>
        <end position="169"/>
    </location>
</feature>
<organism evidence="10 11">
    <name type="scientific">Lithospermum erythrorhizon</name>
    <name type="common">Purple gromwell</name>
    <name type="synonym">Lithospermum officinale var. erythrorhizon</name>
    <dbReference type="NCBI Taxonomy" id="34254"/>
    <lineage>
        <taxon>Eukaryota</taxon>
        <taxon>Viridiplantae</taxon>
        <taxon>Streptophyta</taxon>
        <taxon>Embryophyta</taxon>
        <taxon>Tracheophyta</taxon>
        <taxon>Spermatophyta</taxon>
        <taxon>Magnoliopsida</taxon>
        <taxon>eudicotyledons</taxon>
        <taxon>Gunneridae</taxon>
        <taxon>Pentapetalae</taxon>
        <taxon>asterids</taxon>
        <taxon>lamiids</taxon>
        <taxon>Boraginales</taxon>
        <taxon>Boraginaceae</taxon>
        <taxon>Boraginoideae</taxon>
        <taxon>Lithospermeae</taxon>
        <taxon>Lithospermum</taxon>
    </lineage>
</organism>
<dbReference type="SMART" id="SM00717">
    <property type="entry name" value="SANT"/>
    <property type="match status" value="1"/>
</dbReference>
<dbReference type="PROSITE" id="PS51294">
    <property type="entry name" value="HTH_MYB"/>
    <property type="match status" value="1"/>
</dbReference>
<dbReference type="InterPro" id="IPR017884">
    <property type="entry name" value="SANT_dom"/>
</dbReference>
<dbReference type="Gene3D" id="1.10.10.60">
    <property type="entry name" value="Homeodomain-like"/>
    <property type="match status" value="1"/>
</dbReference>
<dbReference type="PANTHER" id="PTHR12802">
    <property type="entry name" value="SWI/SNF COMPLEX-RELATED"/>
    <property type="match status" value="1"/>
</dbReference>
<dbReference type="InterPro" id="IPR017930">
    <property type="entry name" value="Myb_dom"/>
</dbReference>